<dbReference type="OrthoDB" id="166342at2"/>
<evidence type="ECO:0000313" key="2">
    <source>
        <dbReference type="Proteomes" id="UP000053370"/>
    </source>
</evidence>
<dbReference type="InterPro" id="IPR027417">
    <property type="entry name" value="P-loop_NTPase"/>
</dbReference>
<sequence length="202" mass="22962">METNIERYSLDKTAVAMQQPLSCGFFVLYGPQAATPQLLQLCAKLALKNAVRILDCGNRSDMHLVARELREITRDPAAAMLNIRLSRAFTCYQTEALLSESRSLENMPILILDLLTTFFDESVQKKEAERLFGNVLDHIQKISRKNPVFVGVKPIPELAADRVDLMYQLKEAADQFQQLQNTAQNTENEKYQQLPLFDSNPK</sequence>
<dbReference type="RefSeq" id="WP_062283513.1">
    <property type="nucleotide sequence ID" value="NZ_DF968181.1"/>
</dbReference>
<dbReference type="Proteomes" id="UP000053370">
    <property type="component" value="Unassembled WGS sequence"/>
</dbReference>
<dbReference type="STRING" id="1678840.ATC1_131719"/>
<organism evidence="1">
    <name type="scientific">Flexilinea flocculi</name>
    <dbReference type="NCBI Taxonomy" id="1678840"/>
    <lineage>
        <taxon>Bacteria</taxon>
        <taxon>Bacillati</taxon>
        <taxon>Chloroflexota</taxon>
        <taxon>Anaerolineae</taxon>
        <taxon>Anaerolineales</taxon>
        <taxon>Anaerolineaceae</taxon>
        <taxon>Flexilinea</taxon>
    </lineage>
</organism>
<name>A0A0S7BTC4_9CHLR</name>
<reference evidence="1" key="1">
    <citation type="journal article" date="2015" name="Genome Announc.">
        <title>Draft Genome Sequence of Anaerolineae Strain TC1, a Novel Isolate from a Methanogenic Wastewater Treatment System.</title>
        <authorList>
            <person name="Matsuura N."/>
            <person name="Tourlousse D.M."/>
            <person name="Sun L."/>
            <person name="Toyonaga M."/>
            <person name="Kuroda K."/>
            <person name="Ohashi A."/>
            <person name="Cruz R."/>
            <person name="Yamaguchi T."/>
            <person name="Sekiguchi Y."/>
        </authorList>
    </citation>
    <scope>NUCLEOTIDE SEQUENCE [LARGE SCALE GENOMIC DNA]</scope>
    <source>
        <strain evidence="1">TC1</strain>
    </source>
</reference>
<dbReference type="AlphaFoldDB" id="A0A0S7BTC4"/>
<accession>A0A0S7BTC4</accession>
<proteinExistence type="predicted"/>
<evidence type="ECO:0000313" key="1">
    <source>
        <dbReference type="EMBL" id="GAP41723.1"/>
    </source>
</evidence>
<protein>
    <submittedName>
        <fullName evidence="1">Uncharacterized protein</fullName>
    </submittedName>
</protein>
<keyword evidence="2" id="KW-1185">Reference proteome</keyword>
<gene>
    <name evidence="1" type="ORF">ATC1_131719</name>
</gene>
<dbReference type="EMBL" id="DF968181">
    <property type="protein sequence ID" value="GAP41723.1"/>
    <property type="molecule type" value="Genomic_DNA"/>
</dbReference>
<dbReference type="Gene3D" id="3.40.50.300">
    <property type="entry name" value="P-loop containing nucleotide triphosphate hydrolases"/>
    <property type="match status" value="1"/>
</dbReference>